<feature type="domain" description="Plant heme peroxidase family profile" evidence="8">
    <location>
        <begin position="128"/>
        <end position="337"/>
    </location>
</feature>
<dbReference type="InterPro" id="IPR002016">
    <property type="entry name" value="Haem_peroxidase"/>
</dbReference>
<dbReference type="SUPFAM" id="SSF48113">
    <property type="entry name" value="Heme-dependent peroxidases"/>
    <property type="match status" value="1"/>
</dbReference>
<dbReference type="Proteomes" id="UP001174691">
    <property type="component" value="Unassembled WGS sequence"/>
</dbReference>
<feature type="region of interest" description="Disordered" evidence="7">
    <location>
        <begin position="555"/>
        <end position="588"/>
    </location>
</feature>
<evidence type="ECO:0000256" key="1">
    <source>
        <dbReference type="ARBA" id="ARBA00003917"/>
    </source>
</evidence>
<keyword evidence="4" id="KW-0408">Iron</keyword>
<keyword evidence="3 6" id="KW-0575">Peroxidase</keyword>
<evidence type="ECO:0000256" key="3">
    <source>
        <dbReference type="ARBA" id="ARBA00022559"/>
    </source>
</evidence>
<feature type="compositionally biased region" description="Low complexity" evidence="7">
    <location>
        <begin position="555"/>
        <end position="576"/>
    </location>
</feature>
<dbReference type="GO" id="GO:0000302">
    <property type="term" value="P:response to reactive oxygen species"/>
    <property type="evidence" value="ECO:0007669"/>
    <property type="project" value="TreeGrafter"/>
</dbReference>
<dbReference type="EMBL" id="JANBVN010000027">
    <property type="protein sequence ID" value="KAJ9161096.1"/>
    <property type="molecule type" value="Genomic_DNA"/>
</dbReference>
<evidence type="ECO:0000256" key="2">
    <source>
        <dbReference type="ARBA" id="ARBA00005997"/>
    </source>
</evidence>
<feature type="chain" id="PRO_5041487504" description="Peroxidase" evidence="6">
    <location>
        <begin position="27"/>
        <end position="630"/>
    </location>
</feature>
<reference evidence="9" key="1">
    <citation type="submission" date="2022-07" db="EMBL/GenBank/DDBJ databases">
        <title>Fungi with potential for degradation of polypropylene.</title>
        <authorList>
            <person name="Gostincar C."/>
        </authorList>
    </citation>
    <scope>NUCLEOTIDE SEQUENCE</scope>
    <source>
        <strain evidence="9">EXF-13287</strain>
    </source>
</reference>
<dbReference type="GO" id="GO:0034599">
    <property type="term" value="P:cellular response to oxidative stress"/>
    <property type="evidence" value="ECO:0007669"/>
    <property type="project" value="InterPro"/>
</dbReference>
<dbReference type="InterPro" id="IPR044831">
    <property type="entry name" value="Ccp1-like"/>
</dbReference>
<dbReference type="GO" id="GO:0004601">
    <property type="term" value="F:peroxidase activity"/>
    <property type="evidence" value="ECO:0007669"/>
    <property type="project" value="UniProtKB-KW"/>
</dbReference>
<proteinExistence type="inferred from homology"/>
<evidence type="ECO:0000256" key="4">
    <source>
        <dbReference type="ARBA" id="ARBA00022617"/>
    </source>
</evidence>
<evidence type="ECO:0000256" key="7">
    <source>
        <dbReference type="SAM" id="MobiDB-lite"/>
    </source>
</evidence>
<comment type="caution">
    <text evidence="9">The sequence shown here is derived from an EMBL/GenBank/DDBJ whole genome shotgun (WGS) entry which is preliminary data.</text>
</comment>
<keyword evidence="6" id="KW-0732">Signal</keyword>
<dbReference type="Pfam" id="PF00141">
    <property type="entry name" value="peroxidase"/>
    <property type="match status" value="1"/>
</dbReference>
<dbReference type="InterPro" id="IPR002207">
    <property type="entry name" value="Peroxidase_I"/>
</dbReference>
<sequence length="630" mass="67666">MAVGKIWFGILLLMMLIALSASVVVADPTWPSHTDELEEIMYQLKAFRGRRFSDTVDPCTNEASGPGRQNAAEWLRLGFHDMATADVTTGKGGLDGSVQYMLDNGENLGPGFNTTLRFLAGYHSSRASIADLIALGVYVSVRSCGGPVIPVRGGRVDAPGPGDMGVPQPEHDIALFRQQFARMGFTPEEMIQVTACGHTLGGVHNNEFPELVSAAEVGSDSTVALFDNKVVTEYLESNTSNPLVAGLAVALGKDSDRRIFQSDGNVTVKDMADPVRFQHVCQKVLAKMIDVVPAGVVLSDPILPYTVKPVNLQLTLRQGGGNILLTGNIRVRTTELPREDINNLVLTYKNRNGEDVCGGSCNITISLLGGGRGLDDTFSFFPIEASIPTKTGVSSFTITINLKNRGSLHFDNNGQEYPLQDAVLLLHPQSCLLQHTGVFSATAAVRNDRVDFPTILLVSYKAPRPGLPVPGLHNMTMSMHKGPCVGLYTLYSANWTIPGGLSFASKIDIISGGEESGGVIVDDFNDAAEIPGSCAPFRGPSSCETVMAPPAMTTVTTSSTTATTPSSTLSLTTSTLPEPVHAGSHASTKSDFRKGRAFPDFFQYLTNYIANFFFGYDRWQLVNHQPGRVT</sequence>
<dbReference type="Gene3D" id="1.10.420.10">
    <property type="entry name" value="Peroxidase, domain 2"/>
    <property type="match status" value="1"/>
</dbReference>
<comment type="function">
    <text evidence="1">Destroys radicals which are normally produced within the cells and which are toxic to biological systems.</text>
</comment>
<dbReference type="FunFam" id="1.10.520.10:FF:000020">
    <property type="entry name" value="Peroxisomal ascorbate peroxidase"/>
    <property type="match status" value="1"/>
</dbReference>
<evidence type="ECO:0000256" key="5">
    <source>
        <dbReference type="ARBA" id="ARBA00023002"/>
    </source>
</evidence>
<dbReference type="EC" id="1.11.1.-" evidence="6"/>
<name>A0AA38SA81_9PEZI</name>
<organism evidence="9 10">
    <name type="scientific">Coniochaeta hoffmannii</name>
    <dbReference type="NCBI Taxonomy" id="91930"/>
    <lineage>
        <taxon>Eukaryota</taxon>
        <taxon>Fungi</taxon>
        <taxon>Dikarya</taxon>
        <taxon>Ascomycota</taxon>
        <taxon>Pezizomycotina</taxon>
        <taxon>Sordariomycetes</taxon>
        <taxon>Sordariomycetidae</taxon>
        <taxon>Coniochaetales</taxon>
        <taxon>Coniochaetaceae</taxon>
        <taxon>Coniochaeta</taxon>
    </lineage>
</organism>
<keyword evidence="4" id="KW-0349">Heme</keyword>
<evidence type="ECO:0000259" key="8">
    <source>
        <dbReference type="PROSITE" id="PS50873"/>
    </source>
</evidence>
<keyword evidence="5 6" id="KW-0560">Oxidoreductase</keyword>
<keyword evidence="4" id="KW-0479">Metal-binding</keyword>
<dbReference type="GO" id="GO:0042744">
    <property type="term" value="P:hydrogen peroxide catabolic process"/>
    <property type="evidence" value="ECO:0007669"/>
    <property type="project" value="TreeGrafter"/>
</dbReference>
<accession>A0AA38SA81</accession>
<dbReference type="GO" id="GO:0020037">
    <property type="term" value="F:heme binding"/>
    <property type="evidence" value="ECO:0007669"/>
    <property type="project" value="UniProtKB-UniRule"/>
</dbReference>
<keyword evidence="10" id="KW-1185">Reference proteome</keyword>
<gene>
    <name evidence="9" type="ORF">NKR19_g2610</name>
</gene>
<evidence type="ECO:0000313" key="9">
    <source>
        <dbReference type="EMBL" id="KAJ9161096.1"/>
    </source>
</evidence>
<dbReference type="PANTHER" id="PTHR31356:SF53">
    <property type="entry name" value="HEME PEROXIDASE"/>
    <property type="match status" value="1"/>
</dbReference>
<dbReference type="Gene3D" id="1.10.520.10">
    <property type="match status" value="1"/>
</dbReference>
<evidence type="ECO:0000256" key="6">
    <source>
        <dbReference type="RuleBase" id="RU363051"/>
    </source>
</evidence>
<dbReference type="PANTHER" id="PTHR31356">
    <property type="entry name" value="THYLAKOID LUMENAL 29 KDA PROTEIN, CHLOROPLASTIC-RELATED"/>
    <property type="match status" value="1"/>
</dbReference>
<feature type="signal peptide" evidence="6">
    <location>
        <begin position="1"/>
        <end position="26"/>
    </location>
</feature>
<dbReference type="AlphaFoldDB" id="A0AA38SA81"/>
<protein>
    <recommendedName>
        <fullName evidence="6">Peroxidase</fullName>
        <ecNumber evidence="6">1.11.1.-</ecNumber>
    </recommendedName>
</protein>
<evidence type="ECO:0000313" key="10">
    <source>
        <dbReference type="Proteomes" id="UP001174691"/>
    </source>
</evidence>
<dbReference type="InterPro" id="IPR010255">
    <property type="entry name" value="Haem_peroxidase_sf"/>
</dbReference>
<dbReference type="PRINTS" id="PR00458">
    <property type="entry name" value="PEROXIDASE"/>
</dbReference>
<dbReference type="PROSITE" id="PS50873">
    <property type="entry name" value="PEROXIDASE_4"/>
    <property type="match status" value="1"/>
</dbReference>
<dbReference type="PRINTS" id="PR00459">
    <property type="entry name" value="ASPEROXIDASE"/>
</dbReference>
<dbReference type="GO" id="GO:0046872">
    <property type="term" value="F:metal ion binding"/>
    <property type="evidence" value="ECO:0007669"/>
    <property type="project" value="UniProtKB-UniRule"/>
</dbReference>
<comment type="similarity">
    <text evidence="2">Belongs to the peroxidase family. Cytochrome c peroxidase subfamily.</text>
</comment>